<evidence type="ECO:0008006" key="5">
    <source>
        <dbReference type="Google" id="ProtNLM"/>
    </source>
</evidence>
<name>A0AAV2TDX7_CALDB</name>
<dbReference type="Proteomes" id="UP001497525">
    <property type="component" value="Unassembled WGS sequence"/>
</dbReference>
<dbReference type="PANTHER" id="PTHR15323:SF6">
    <property type="entry name" value="CELL DIVISION CYCLE PROTEIN 123 HOMOLOG"/>
    <property type="match status" value="1"/>
</dbReference>
<feature type="compositionally biased region" description="Acidic residues" evidence="2">
    <location>
        <begin position="58"/>
        <end position="74"/>
    </location>
</feature>
<evidence type="ECO:0000313" key="3">
    <source>
        <dbReference type="EMBL" id="CAL5134905.1"/>
    </source>
</evidence>
<evidence type="ECO:0000313" key="4">
    <source>
        <dbReference type="Proteomes" id="UP001497525"/>
    </source>
</evidence>
<gene>
    <name evidence="3" type="ORF">CDAUBV1_LOCUS8857</name>
</gene>
<sequence length="336" mass="38419">MVRHIQKGYHGEVPSIFRNIIFTSVVLPMEKELVDSILADNILLPKNAKVLARPSPESSDDSDDESWSQSDESEDQAKRPEFPVFEAKLSRIINRLGGEVFPKLNWSAPKDASWMLCGNSLKCTTFSDVYLLLKSSDFIAHDLTAPYALCSDSSLDQLPQPCIDFQPTLVLRRWMNCRPDGEFRCFVRQKALIGISQRIHDAYFESIVANAELICQELSEFFKEQIRDRFPLSDYTFDVHRDPPGSDHPSDVTLIDFNVFGDPTEALLFTWSELEAVDVDQTKLPTFRYQQDRLIRPNTMSQYSLPIDFIEMASGSDPSKLVDFVQSYIEAEQNKR</sequence>
<comment type="caution">
    <text evidence="3">The sequence shown here is derived from an EMBL/GenBank/DDBJ whole genome shotgun (WGS) entry which is preliminary data.</text>
</comment>
<protein>
    <recommendedName>
        <fullName evidence="5">Cell division cycle protein 123 homolog</fullName>
    </recommendedName>
</protein>
<dbReference type="Pfam" id="PF07065">
    <property type="entry name" value="D123"/>
    <property type="match status" value="1"/>
</dbReference>
<dbReference type="GO" id="GO:0005737">
    <property type="term" value="C:cytoplasm"/>
    <property type="evidence" value="ECO:0007669"/>
    <property type="project" value="TreeGrafter"/>
</dbReference>
<evidence type="ECO:0000256" key="1">
    <source>
        <dbReference type="ARBA" id="ARBA00011047"/>
    </source>
</evidence>
<dbReference type="AlphaFoldDB" id="A0AAV2TDX7"/>
<reference evidence="3" key="1">
    <citation type="submission" date="2024-06" db="EMBL/GenBank/DDBJ databases">
        <authorList>
            <person name="Liu X."/>
            <person name="Lenzi L."/>
            <person name="Haldenby T S."/>
            <person name="Uol C."/>
        </authorList>
    </citation>
    <scope>NUCLEOTIDE SEQUENCE</scope>
</reference>
<evidence type="ECO:0000256" key="2">
    <source>
        <dbReference type="SAM" id="MobiDB-lite"/>
    </source>
</evidence>
<dbReference type="InterPro" id="IPR009772">
    <property type="entry name" value="CDC123"/>
</dbReference>
<comment type="similarity">
    <text evidence="1">Belongs to the CDC123 family.</text>
</comment>
<dbReference type="EMBL" id="CAXLJL010000234">
    <property type="protein sequence ID" value="CAL5134905.1"/>
    <property type="molecule type" value="Genomic_DNA"/>
</dbReference>
<accession>A0AAV2TDX7</accession>
<dbReference type="PANTHER" id="PTHR15323">
    <property type="entry name" value="D123 PROTEIN"/>
    <property type="match status" value="1"/>
</dbReference>
<feature type="region of interest" description="Disordered" evidence="2">
    <location>
        <begin position="52"/>
        <end position="78"/>
    </location>
</feature>
<organism evidence="3 4">
    <name type="scientific">Calicophoron daubneyi</name>
    <name type="common">Rumen fluke</name>
    <name type="synonym">Paramphistomum daubneyi</name>
    <dbReference type="NCBI Taxonomy" id="300641"/>
    <lineage>
        <taxon>Eukaryota</taxon>
        <taxon>Metazoa</taxon>
        <taxon>Spiralia</taxon>
        <taxon>Lophotrochozoa</taxon>
        <taxon>Platyhelminthes</taxon>
        <taxon>Trematoda</taxon>
        <taxon>Digenea</taxon>
        <taxon>Plagiorchiida</taxon>
        <taxon>Pronocephalata</taxon>
        <taxon>Paramphistomoidea</taxon>
        <taxon>Paramphistomidae</taxon>
        <taxon>Calicophoron</taxon>
    </lineage>
</organism>
<proteinExistence type="inferred from homology"/>